<name>A0ABR2A713_9ROSI</name>
<protein>
    <recommendedName>
        <fullName evidence="3">Secreted protein</fullName>
    </recommendedName>
</protein>
<evidence type="ECO:0000313" key="1">
    <source>
        <dbReference type="EMBL" id="KAK8488791.1"/>
    </source>
</evidence>
<dbReference type="Proteomes" id="UP001472677">
    <property type="component" value="Unassembled WGS sequence"/>
</dbReference>
<keyword evidence="2" id="KW-1185">Reference proteome</keyword>
<reference evidence="1 2" key="1">
    <citation type="journal article" date="2024" name="G3 (Bethesda)">
        <title>Genome assembly of Hibiscus sabdariffa L. provides insights into metabolisms of medicinal natural products.</title>
        <authorList>
            <person name="Kim T."/>
        </authorList>
    </citation>
    <scope>NUCLEOTIDE SEQUENCE [LARGE SCALE GENOMIC DNA]</scope>
    <source>
        <strain evidence="1">TK-2024</strain>
        <tissue evidence="1">Old leaves</tissue>
    </source>
</reference>
<gene>
    <name evidence="1" type="ORF">V6N12_018804</name>
</gene>
<evidence type="ECO:0000313" key="2">
    <source>
        <dbReference type="Proteomes" id="UP001472677"/>
    </source>
</evidence>
<sequence>MITILRRLCMPGGYFLGSLWLAWARRLTSLSGTSFIVLPRIPILDEKHGNSHDFRSHRRCFLCQYSSD</sequence>
<accession>A0ABR2A713</accession>
<evidence type="ECO:0008006" key="3">
    <source>
        <dbReference type="Google" id="ProtNLM"/>
    </source>
</evidence>
<dbReference type="EMBL" id="JBBPBM010000975">
    <property type="protein sequence ID" value="KAK8488791.1"/>
    <property type="molecule type" value="Genomic_DNA"/>
</dbReference>
<comment type="caution">
    <text evidence="1">The sequence shown here is derived from an EMBL/GenBank/DDBJ whole genome shotgun (WGS) entry which is preliminary data.</text>
</comment>
<proteinExistence type="predicted"/>
<organism evidence="1 2">
    <name type="scientific">Hibiscus sabdariffa</name>
    <name type="common">roselle</name>
    <dbReference type="NCBI Taxonomy" id="183260"/>
    <lineage>
        <taxon>Eukaryota</taxon>
        <taxon>Viridiplantae</taxon>
        <taxon>Streptophyta</taxon>
        <taxon>Embryophyta</taxon>
        <taxon>Tracheophyta</taxon>
        <taxon>Spermatophyta</taxon>
        <taxon>Magnoliopsida</taxon>
        <taxon>eudicotyledons</taxon>
        <taxon>Gunneridae</taxon>
        <taxon>Pentapetalae</taxon>
        <taxon>rosids</taxon>
        <taxon>malvids</taxon>
        <taxon>Malvales</taxon>
        <taxon>Malvaceae</taxon>
        <taxon>Malvoideae</taxon>
        <taxon>Hibiscus</taxon>
    </lineage>
</organism>